<dbReference type="STRING" id="7240.B4R5I6"/>
<keyword evidence="3" id="KW-1185">Reference proteome</keyword>
<keyword evidence="1" id="KW-0472">Membrane</keyword>
<feature type="transmembrane region" description="Helical" evidence="1">
    <location>
        <begin position="39"/>
        <end position="57"/>
    </location>
</feature>
<evidence type="ECO:0000313" key="3">
    <source>
        <dbReference type="Proteomes" id="UP000000304"/>
    </source>
</evidence>
<gene>
    <name evidence="2" type="primary">Dsim\GD15776</name>
    <name evidence="2" type="ORF">Dsim_GD15776</name>
</gene>
<protein>
    <submittedName>
        <fullName evidence="2">GD15776</fullName>
    </submittedName>
</protein>
<sequence>MSFGMGAFPFGFITSTFNFGEPRPPVAVRGTRQYQYEQAMSKLFLYLALVCIMWLFYA</sequence>
<dbReference type="Proteomes" id="UP000000304">
    <property type="component" value="Chromosome X"/>
</dbReference>
<dbReference type="UniPathway" id="UPA00143"/>
<evidence type="ECO:0000256" key="1">
    <source>
        <dbReference type="SAM" id="Phobius"/>
    </source>
</evidence>
<proteinExistence type="predicted"/>
<reference evidence="2 3" key="1">
    <citation type="journal article" date="2007" name="Nature">
        <title>Evolution of genes and genomes on the Drosophila phylogeny.</title>
        <authorList>
            <consortium name="Drosophila 12 Genomes Consortium"/>
            <person name="Clark A.G."/>
            <person name="Eisen M.B."/>
            <person name="Smith D.R."/>
            <person name="Bergman C.M."/>
            <person name="Oliver B."/>
            <person name="Markow T.A."/>
            <person name="Kaufman T.C."/>
            <person name="Kellis M."/>
            <person name="Gelbart W."/>
            <person name="Iyer V.N."/>
            <person name="Pollard D.A."/>
            <person name="Sackton T.B."/>
            <person name="Larracuente A.M."/>
            <person name="Singh N.D."/>
            <person name="Abad J.P."/>
            <person name="Abt D.N."/>
            <person name="Adryan B."/>
            <person name="Aguade M."/>
            <person name="Akashi H."/>
            <person name="Anderson W.W."/>
            <person name="Aquadro C.F."/>
            <person name="Ardell D.H."/>
            <person name="Arguello R."/>
            <person name="Artieri C.G."/>
            <person name="Barbash D.A."/>
            <person name="Barker D."/>
            <person name="Barsanti P."/>
            <person name="Batterham P."/>
            <person name="Batzoglou S."/>
            <person name="Begun D."/>
            <person name="Bhutkar A."/>
            <person name="Blanco E."/>
            <person name="Bosak S.A."/>
            <person name="Bradley R.K."/>
            <person name="Brand A.D."/>
            <person name="Brent M.R."/>
            <person name="Brooks A.N."/>
            <person name="Brown R.H."/>
            <person name="Butlin R.K."/>
            <person name="Caggese C."/>
            <person name="Calvi B.R."/>
            <person name="Bernardo de Carvalho A."/>
            <person name="Caspi A."/>
            <person name="Castrezana S."/>
            <person name="Celniker S.E."/>
            <person name="Chang J.L."/>
            <person name="Chapple C."/>
            <person name="Chatterji S."/>
            <person name="Chinwalla A."/>
            <person name="Civetta A."/>
            <person name="Clifton S.W."/>
            <person name="Comeron J.M."/>
            <person name="Costello J.C."/>
            <person name="Coyne J.A."/>
            <person name="Daub J."/>
            <person name="David R.G."/>
            <person name="Delcher A.L."/>
            <person name="Delehaunty K."/>
            <person name="Do C.B."/>
            <person name="Ebling H."/>
            <person name="Edwards K."/>
            <person name="Eickbush T."/>
            <person name="Evans J.D."/>
            <person name="Filipski A."/>
            <person name="Findeiss S."/>
            <person name="Freyhult E."/>
            <person name="Fulton L."/>
            <person name="Fulton R."/>
            <person name="Garcia A.C."/>
            <person name="Gardiner A."/>
            <person name="Garfield D.A."/>
            <person name="Garvin B.E."/>
            <person name="Gibson G."/>
            <person name="Gilbert D."/>
            <person name="Gnerre S."/>
            <person name="Godfrey J."/>
            <person name="Good R."/>
            <person name="Gotea V."/>
            <person name="Gravely B."/>
            <person name="Greenberg A.J."/>
            <person name="Griffiths-Jones S."/>
            <person name="Gross S."/>
            <person name="Guigo R."/>
            <person name="Gustafson E.A."/>
            <person name="Haerty W."/>
            <person name="Hahn M.W."/>
            <person name="Halligan D.L."/>
            <person name="Halpern A.L."/>
            <person name="Halter G.M."/>
            <person name="Han M.V."/>
            <person name="Heger A."/>
            <person name="Hillier L."/>
            <person name="Hinrichs A.S."/>
            <person name="Holmes I."/>
            <person name="Hoskins R.A."/>
            <person name="Hubisz M.J."/>
            <person name="Hultmark D."/>
            <person name="Huntley M.A."/>
            <person name="Jaffe D.B."/>
            <person name="Jagadeeshan S."/>
            <person name="Jeck W.R."/>
            <person name="Johnson J."/>
            <person name="Jones C.D."/>
            <person name="Jordan W.C."/>
            <person name="Karpen G.H."/>
            <person name="Kataoka E."/>
            <person name="Keightley P.D."/>
            <person name="Kheradpour P."/>
            <person name="Kirkness E.F."/>
            <person name="Koerich L.B."/>
            <person name="Kristiansen K."/>
            <person name="Kudrna D."/>
            <person name="Kulathinal R.J."/>
            <person name="Kumar S."/>
            <person name="Kwok R."/>
            <person name="Lander E."/>
            <person name="Langley C.H."/>
            <person name="Lapoint R."/>
            <person name="Lazzaro B.P."/>
            <person name="Lee S.J."/>
            <person name="Levesque L."/>
            <person name="Li R."/>
            <person name="Lin C.F."/>
            <person name="Lin M.F."/>
            <person name="Lindblad-Toh K."/>
            <person name="Llopart A."/>
            <person name="Long M."/>
            <person name="Low L."/>
            <person name="Lozovsky E."/>
            <person name="Lu J."/>
            <person name="Luo M."/>
            <person name="Machado C.A."/>
            <person name="Makalowski W."/>
            <person name="Marzo M."/>
            <person name="Matsuda M."/>
            <person name="Matzkin L."/>
            <person name="McAllister B."/>
            <person name="McBride C.S."/>
            <person name="McKernan B."/>
            <person name="McKernan K."/>
            <person name="Mendez-Lago M."/>
            <person name="Minx P."/>
            <person name="Mollenhauer M.U."/>
            <person name="Montooth K."/>
            <person name="Mount S.M."/>
            <person name="Mu X."/>
            <person name="Myers E."/>
            <person name="Negre B."/>
            <person name="Newfeld S."/>
            <person name="Nielsen R."/>
            <person name="Noor M.A."/>
            <person name="O'Grady P."/>
            <person name="Pachter L."/>
            <person name="Papaceit M."/>
            <person name="Parisi M.J."/>
            <person name="Parisi M."/>
            <person name="Parts L."/>
            <person name="Pedersen J.S."/>
            <person name="Pesole G."/>
            <person name="Phillippy A.M."/>
            <person name="Ponting C.P."/>
            <person name="Pop M."/>
            <person name="Porcelli D."/>
            <person name="Powell J.R."/>
            <person name="Prohaska S."/>
            <person name="Pruitt K."/>
            <person name="Puig M."/>
            <person name="Quesneville H."/>
            <person name="Ram K.R."/>
            <person name="Rand D."/>
            <person name="Rasmussen M.D."/>
            <person name="Reed L.K."/>
            <person name="Reenan R."/>
            <person name="Reily A."/>
            <person name="Remington K.A."/>
            <person name="Rieger T.T."/>
            <person name="Ritchie M.G."/>
            <person name="Robin C."/>
            <person name="Rogers Y.H."/>
            <person name="Rohde C."/>
            <person name="Rozas J."/>
            <person name="Rubenfield M.J."/>
            <person name="Ruiz A."/>
            <person name="Russo S."/>
            <person name="Salzberg S.L."/>
            <person name="Sanchez-Gracia A."/>
            <person name="Saranga D.J."/>
            <person name="Sato H."/>
            <person name="Schaeffer S.W."/>
            <person name="Schatz M.C."/>
            <person name="Schlenke T."/>
            <person name="Schwartz R."/>
            <person name="Segarra C."/>
            <person name="Singh R.S."/>
            <person name="Sirot L."/>
            <person name="Sirota M."/>
            <person name="Sisneros N.B."/>
            <person name="Smith C.D."/>
            <person name="Smith T.F."/>
            <person name="Spieth J."/>
            <person name="Stage D.E."/>
            <person name="Stark A."/>
            <person name="Stephan W."/>
            <person name="Strausberg R.L."/>
            <person name="Strempel S."/>
            <person name="Sturgill D."/>
            <person name="Sutton G."/>
            <person name="Sutton G.G."/>
            <person name="Tao W."/>
            <person name="Teichmann S."/>
            <person name="Tobari Y.N."/>
            <person name="Tomimura Y."/>
            <person name="Tsolas J.M."/>
            <person name="Valente V.L."/>
            <person name="Venter E."/>
            <person name="Venter J.C."/>
            <person name="Vicario S."/>
            <person name="Vieira F.G."/>
            <person name="Vilella A.J."/>
            <person name="Villasante A."/>
            <person name="Walenz B."/>
            <person name="Wang J."/>
            <person name="Wasserman M."/>
            <person name="Watts T."/>
            <person name="Wilson D."/>
            <person name="Wilson R.K."/>
            <person name="Wing R.A."/>
            <person name="Wolfner M.F."/>
            <person name="Wong A."/>
            <person name="Wong G.K."/>
            <person name="Wu C.I."/>
            <person name="Wu G."/>
            <person name="Yamamoto D."/>
            <person name="Yang H.P."/>
            <person name="Yang S.P."/>
            <person name="Yorke J.A."/>
            <person name="Yoshida K."/>
            <person name="Zdobnov E."/>
            <person name="Zhang P."/>
            <person name="Zhang Y."/>
            <person name="Zimin A.V."/>
            <person name="Baldwin J."/>
            <person name="Abdouelleil A."/>
            <person name="Abdulkadir J."/>
            <person name="Abebe A."/>
            <person name="Abera B."/>
            <person name="Abreu J."/>
            <person name="Acer S.C."/>
            <person name="Aftuck L."/>
            <person name="Alexander A."/>
            <person name="An P."/>
            <person name="Anderson E."/>
            <person name="Anderson S."/>
            <person name="Arachi H."/>
            <person name="Azer M."/>
            <person name="Bachantsang P."/>
            <person name="Barry A."/>
            <person name="Bayul T."/>
            <person name="Berlin A."/>
            <person name="Bessette D."/>
            <person name="Bloom T."/>
            <person name="Blye J."/>
            <person name="Boguslavskiy L."/>
            <person name="Bonnet C."/>
            <person name="Boukhgalter B."/>
            <person name="Bourzgui I."/>
            <person name="Brown A."/>
            <person name="Cahill P."/>
            <person name="Channer S."/>
            <person name="Cheshatsang Y."/>
            <person name="Chuda L."/>
            <person name="Citroen M."/>
            <person name="Collymore A."/>
            <person name="Cooke P."/>
            <person name="Costello M."/>
            <person name="D'Aco K."/>
            <person name="Daza R."/>
            <person name="De Haan G."/>
            <person name="DeGray S."/>
            <person name="DeMaso C."/>
            <person name="Dhargay N."/>
            <person name="Dooley K."/>
            <person name="Dooley E."/>
            <person name="Doricent M."/>
            <person name="Dorje P."/>
            <person name="Dorjee K."/>
            <person name="Dupes A."/>
            <person name="Elong R."/>
            <person name="Falk J."/>
            <person name="Farina A."/>
            <person name="Faro S."/>
            <person name="Ferguson D."/>
            <person name="Fisher S."/>
            <person name="Foley C.D."/>
            <person name="Franke A."/>
            <person name="Friedrich D."/>
            <person name="Gadbois L."/>
            <person name="Gearin G."/>
            <person name="Gearin C.R."/>
            <person name="Giannoukos G."/>
            <person name="Goode T."/>
            <person name="Graham J."/>
            <person name="Grandbois E."/>
            <person name="Grewal S."/>
            <person name="Gyaltsen K."/>
            <person name="Hafez N."/>
            <person name="Hagos B."/>
            <person name="Hall J."/>
            <person name="Henson C."/>
            <person name="Hollinger A."/>
            <person name="Honan T."/>
            <person name="Huard M.D."/>
            <person name="Hughes L."/>
            <person name="Hurhula B."/>
            <person name="Husby M.E."/>
            <person name="Kamat A."/>
            <person name="Kanga B."/>
            <person name="Kashin S."/>
            <person name="Khazanovich D."/>
            <person name="Kisner P."/>
            <person name="Lance K."/>
            <person name="Lara M."/>
            <person name="Lee W."/>
            <person name="Lennon N."/>
            <person name="Letendre F."/>
            <person name="LeVine R."/>
            <person name="Lipovsky A."/>
            <person name="Liu X."/>
            <person name="Liu J."/>
            <person name="Liu S."/>
            <person name="Lokyitsang T."/>
            <person name="Lokyitsang Y."/>
            <person name="Lubonja R."/>
            <person name="Lui A."/>
            <person name="MacDonald P."/>
            <person name="Magnisalis V."/>
            <person name="Maru K."/>
            <person name="Matthews C."/>
            <person name="McCusker W."/>
            <person name="McDonough S."/>
            <person name="Mehta T."/>
            <person name="Meldrim J."/>
            <person name="Meneus L."/>
            <person name="Mihai O."/>
            <person name="Mihalev A."/>
            <person name="Mihova T."/>
            <person name="Mittelman R."/>
            <person name="Mlenga V."/>
            <person name="Montmayeur A."/>
            <person name="Mulrain L."/>
            <person name="Navidi A."/>
            <person name="Naylor J."/>
            <person name="Negash T."/>
            <person name="Nguyen T."/>
            <person name="Nguyen N."/>
            <person name="Nicol R."/>
            <person name="Norbu C."/>
            <person name="Norbu N."/>
            <person name="Novod N."/>
            <person name="O'Neill B."/>
            <person name="Osman S."/>
            <person name="Markiewicz E."/>
            <person name="Oyono O.L."/>
            <person name="Patti C."/>
            <person name="Phunkhang P."/>
            <person name="Pierre F."/>
            <person name="Priest M."/>
            <person name="Raghuraman S."/>
            <person name="Rege F."/>
            <person name="Reyes R."/>
            <person name="Rise C."/>
            <person name="Rogov P."/>
            <person name="Ross K."/>
            <person name="Ryan E."/>
            <person name="Settipalli S."/>
            <person name="Shea T."/>
            <person name="Sherpa N."/>
            <person name="Shi L."/>
            <person name="Shih D."/>
            <person name="Sparrow T."/>
            <person name="Spaulding J."/>
            <person name="Stalker J."/>
            <person name="Stange-Thomann N."/>
            <person name="Stavropoulos S."/>
            <person name="Stone C."/>
            <person name="Strader C."/>
            <person name="Tesfaye S."/>
            <person name="Thomson T."/>
            <person name="Thoulutsang Y."/>
            <person name="Thoulutsang D."/>
            <person name="Topham K."/>
            <person name="Topping I."/>
            <person name="Tsamla T."/>
            <person name="Vassiliev H."/>
            <person name="Vo A."/>
            <person name="Wangchuk T."/>
            <person name="Wangdi T."/>
            <person name="Weiand M."/>
            <person name="Wilkinson J."/>
            <person name="Wilson A."/>
            <person name="Yadav S."/>
            <person name="Young G."/>
            <person name="Yu Q."/>
            <person name="Zembek L."/>
            <person name="Zhong D."/>
            <person name="Zimmer A."/>
            <person name="Zwirko Z."/>
            <person name="Jaffe D.B."/>
            <person name="Alvarez P."/>
            <person name="Brockman W."/>
            <person name="Butler J."/>
            <person name="Chin C."/>
            <person name="Gnerre S."/>
            <person name="Grabherr M."/>
            <person name="Kleber M."/>
            <person name="Mauceli E."/>
            <person name="MacCallum I."/>
        </authorList>
    </citation>
    <scope>NUCLEOTIDE SEQUENCE [LARGE SCALE GENOMIC DNA]</scope>
    <source>
        <strain evidence="3">white501</strain>
    </source>
</reference>
<name>B4R5I6_DROSI</name>
<dbReference type="GO" id="GO:0016567">
    <property type="term" value="P:protein ubiquitination"/>
    <property type="evidence" value="ECO:0007669"/>
    <property type="project" value="UniProtKB-UniPathway"/>
</dbReference>
<dbReference type="EMBL" id="CM000366">
    <property type="protein sequence ID" value="EDX18031.1"/>
    <property type="molecule type" value="Genomic_DNA"/>
</dbReference>
<dbReference type="HOGENOM" id="CLU_198659_0_0_1"/>
<accession>B4R5I6</accession>
<dbReference type="AlphaFoldDB" id="B4R5I6"/>
<evidence type="ECO:0000313" key="2">
    <source>
        <dbReference type="EMBL" id="EDX18031.1"/>
    </source>
</evidence>
<keyword evidence="1" id="KW-1133">Transmembrane helix</keyword>
<organism evidence="2 3">
    <name type="scientific">Drosophila simulans</name>
    <name type="common">Fruit fly</name>
    <dbReference type="NCBI Taxonomy" id="7240"/>
    <lineage>
        <taxon>Eukaryota</taxon>
        <taxon>Metazoa</taxon>
        <taxon>Ecdysozoa</taxon>
        <taxon>Arthropoda</taxon>
        <taxon>Hexapoda</taxon>
        <taxon>Insecta</taxon>
        <taxon>Pterygota</taxon>
        <taxon>Neoptera</taxon>
        <taxon>Endopterygota</taxon>
        <taxon>Diptera</taxon>
        <taxon>Brachycera</taxon>
        <taxon>Muscomorpha</taxon>
        <taxon>Ephydroidea</taxon>
        <taxon>Drosophilidae</taxon>
        <taxon>Drosophila</taxon>
        <taxon>Sophophora</taxon>
    </lineage>
</organism>
<dbReference type="OrthoDB" id="302966at2759"/>
<keyword evidence="1" id="KW-0812">Transmembrane</keyword>